<dbReference type="Proteomes" id="UP001159363">
    <property type="component" value="Chromosome 1"/>
</dbReference>
<dbReference type="EMBL" id="JARBHB010000001">
    <property type="protein sequence ID" value="KAJ8896150.1"/>
    <property type="molecule type" value="Genomic_DNA"/>
</dbReference>
<name>A0ABQ9IHI3_9NEOP</name>
<proteinExistence type="predicted"/>
<reference evidence="1 2" key="1">
    <citation type="submission" date="2023-02" db="EMBL/GenBank/DDBJ databases">
        <title>LHISI_Scaffold_Assembly.</title>
        <authorList>
            <person name="Stuart O.P."/>
            <person name="Cleave R."/>
            <person name="Magrath M.J.L."/>
            <person name="Mikheyev A.S."/>
        </authorList>
    </citation>
    <scope>NUCLEOTIDE SEQUENCE [LARGE SCALE GENOMIC DNA]</scope>
    <source>
        <strain evidence="1">Daus_M_001</strain>
        <tissue evidence="1">Leg muscle</tissue>
    </source>
</reference>
<protein>
    <submittedName>
        <fullName evidence="1">Uncharacterized protein</fullName>
    </submittedName>
</protein>
<accession>A0ABQ9IHI3</accession>
<keyword evidence="2" id="KW-1185">Reference proteome</keyword>
<organism evidence="1 2">
    <name type="scientific">Dryococelus australis</name>
    <dbReference type="NCBI Taxonomy" id="614101"/>
    <lineage>
        <taxon>Eukaryota</taxon>
        <taxon>Metazoa</taxon>
        <taxon>Ecdysozoa</taxon>
        <taxon>Arthropoda</taxon>
        <taxon>Hexapoda</taxon>
        <taxon>Insecta</taxon>
        <taxon>Pterygota</taxon>
        <taxon>Neoptera</taxon>
        <taxon>Polyneoptera</taxon>
        <taxon>Phasmatodea</taxon>
        <taxon>Verophasmatodea</taxon>
        <taxon>Anareolatae</taxon>
        <taxon>Phasmatidae</taxon>
        <taxon>Eurycanthinae</taxon>
        <taxon>Dryococelus</taxon>
    </lineage>
</organism>
<sequence length="72" mass="8122">MQHGCQFSQDKMQQCEKGIVENWRVVNGILEMCLLGSPEKWRVNVPTHAWDQVLIHAHIGSVAGHTRVSQTA</sequence>
<comment type="caution">
    <text evidence="1">The sequence shown here is derived from an EMBL/GenBank/DDBJ whole genome shotgun (WGS) entry which is preliminary data.</text>
</comment>
<evidence type="ECO:0000313" key="2">
    <source>
        <dbReference type="Proteomes" id="UP001159363"/>
    </source>
</evidence>
<evidence type="ECO:0000313" key="1">
    <source>
        <dbReference type="EMBL" id="KAJ8896150.1"/>
    </source>
</evidence>
<gene>
    <name evidence="1" type="ORF">PR048_001493</name>
</gene>